<evidence type="ECO:0000313" key="3">
    <source>
        <dbReference type="Proteomes" id="UP000515847"/>
    </source>
</evidence>
<evidence type="ECO:0000313" key="2">
    <source>
        <dbReference type="EMBL" id="QNB48101.1"/>
    </source>
</evidence>
<dbReference type="PANTHER" id="PTHR13939:SF0">
    <property type="entry name" value="NMN AMIDOHYDROLASE-LIKE PROTEIN YFAY"/>
    <property type="match status" value="1"/>
</dbReference>
<dbReference type="PANTHER" id="PTHR13939">
    <property type="entry name" value="NICOTINAMIDE-NUCLEOTIDE AMIDOHYDROLASE PNCC"/>
    <property type="match status" value="1"/>
</dbReference>
<dbReference type="EMBL" id="CP045798">
    <property type="protein sequence ID" value="QNB48101.1"/>
    <property type="molecule type" value="Genomic_DNA"/>
</dbReference>
<dbReference type="InterPro" id="IPR001453">
    <property type="entry name" value="MoaB/Mog_dom"/>
</dbReference>
<sequence length="297" mass="32827">MELNLLEKTEVRITDIELENANLTDLAQTVADVMQLPRDKVLVVDVRNDHIALDILQRTVQAEQIFGKKGVLLAALAKLPGVRIKTSTDIHSDGILGYIGLDEAEAHVVLERTRSMVNNIMSQKRSKARVYPTGFEIIEGKIEDTNTPYIAKRMEEAGFIVEIGKAIHDSKEAIVQSLKEAASHCGVIITTGGVGAEDKDFTIEGILALDPEAATPFIVKFTKGQGRHVKEGVKVGVGEYNNSLLIALPGPHDEVKITVPLIIEALKNNYDKHRLAQMLVDALRHRLQEKAAHWHHH</sequence>
<dbReference type="OrthoDB" id="1676645at2"/>
<dbReference type="Gene3D" id="3.40.980.10">
    <property type="entry name" value="MoaB/Mog-like domain"/>
    <property type="match status" value="1"/>
</dbReference>
<organism evidence="2 3">
    <name type="scientific">Thermanaerosceptrum fracticalcis</name>
    <dbReference type="NCBI Taxonomy" id="1712410"/>
    <lineage>
        <taxon>Bacteria</taxon>
        <taxon>Bacillati</taxon>
        <taxon>Bacillota</taxon>
        <taxon>Clostridia</taxon>
        <taxon>Eubacteriales</taxon>
        <taxon>Peptococcaceae</taxon>
        <taxon>Thermanaerosceptrum</taxon>
    </lineage>
</organism>
<accession>A0A7G6E7P7</accession>
<dbReference type="InterPro" id="IPR036425">
    <property type="entry name" value="MoaB/Mog-like_dom_sf"/>
</dbReference>
<feature type="domain" description="MoaB/Mog" evidence="1">
    <location>
        <begin position="129"/>
        <end position="269"/>
    </location>
</feature>
<dbReference type="SUPFAM" id="SSF53218">
    <property type="entry name" value="Molybdenum cofactor biosynthesis proteins"/>
    <property type="match status" value="1"/>
</dbReference>
<gene>
    <name evidence="2" type="ORF">BR63_18610</name>
</gene>
<evidence type="ECO:0000259" key="1">
    <source>
        <dbReference type="SMART" id="SM00852"/>
    </source>
</evidence>
<dbReference type="InterPro" id="IPR050101">
    <property type="entry name" value="CinA"/>
</dbReference>
<dbReference type="Pfam" id="PF00994">
    <property type="entry name" value="MoCF_biosynth"/>
    <property type="match status" value="1"/>
</dbReference>
<protein>
    <submittedName>
        <fullName evidence="2">Competence/damage-inducible protein A</fullName>
    </submittedName>
</protein>
<dbReference type="KEGG" id="tfr:BR63_18610"/>
<keyword evidence="3" id="KW-1185">Reference proteome</keyword>
<dbReference type="RefSeq" id="WP_034420737.1">
    <property type="nucleotide sequence ID" value="NZ_CP045798.1"/>
</dbReference>
<dbReference type="AlphaFoldDB" id="A0A7G6E7P7"/>
<name>A0A7G6E7P7_THEFR</name>
<dbReference type="Proteomes" id="UP000515847">
    <property type="component" value="Chromosome"/>
</dbReference>
<reference evidence="2 3" key="1">
    <citation type="journal article" date="2019" name="Front. Microbiol.">
        <title>Thermoanaerosceptrum fracticalcis gen. nov. sp. nov., a Novel Fumarate-Fermenting Microorganism From a Deep Fractured Carbonate Aquifer of the US Great Basin.</title>
        <authorList>
            <person name="Hamilton-Brehm S.D."/>
            <person name="Stewart L.E."/>
            <person name="Zavarin M."/>
            <person name="Caldwell M."/>
            <person name="Lawson P.A."/>
            <person name="Onstott T.C."/>
            <person name="Grzymski J."/>
            <person name="Neveux I."/>
            <person name="Lollar B.S."/>
            <person name="Russell C.E."/>
            <person name="Moser D.P."/>
        </authorList>
    </citation>
    <scope>NUCLEOTIDE SEQUENCE [LARGE SCALE GENOMIC DNA]</scope>
    <source>
        <strain evidence="2 3">DRI-13</strain>
    </source>
</reference>
<proteinExistence type="predicted"/>
<dbReference type="SMART" id="SM00852">
    <property type="entry name" value="MoCF_biosynth"/>
    <property type="match status" value="1"/>
</dbReference>